<dbReference type="EMBL" id="JAGTAR010000028">
    <property type="protein sequence ID" value="MBR8537189.1"/>
    <property type="molecule type" value="Genomic_DNA"/>
</dbReference>
<keyword evidence="8" id="KW-1185">Reference proteome</keyword>
<reference evidence="7" key="2">
    <citation type="submission" date="2021-04" db="EMBL/GenBank/DDBJ databases">
        <authorList>
            <person name="Zhang T."/>
            <person name="Zhang Y."/>
            <person name="Lu D."/>
            <person name="Zuo D."/>
            <person name="Du Z."/>
        </authorList>
    </citation>
    <scope>NUCLEOTIDE SEQUENCE</scope>
    <source>
        <strain evidence="7">JR1</strain>
    </source>
</reference>
<dbReference type="PANTHER" id="PTHR33931">
    <property type="entry name" value="HOLIN-LIKE PROTEIN CIDA-RELATED"/>
    <property type="match status" value="1"/>
</dbReference>
<dbReference type="RefSeq" id="WP_212192214.1">
    <property type="nucleotide sequence ID" value="NZ_JAGTAR010000028.1"/>
</dbReference>
<evidence type="ECO:0000313" key="7">
    <source>
        <dbReference type="EMBL" id="MBR8537189.1"/>
    </source>
</evidence>
<feature type="transmembrane region" description="Helical" evidence="6">
    <location>
        <begin position="26"/>
        <end position="47"/>
    </location>
</feature>
<dbReference type="Pfam" id="PF03788">
    <property type="entry name" value="LrgA"/>
    <property type="match status" value="1"/>
</dbReference>
<reference evidence="7" key="1">
    <citation type="journal article" date="2018" name="Int. J. Syst. Evol. Microbiol.">
        <title>Carboxylicivirga sediminis sp. nov., isolated from coastal sediment.</title>
        <authorList>
            <person name="Wang F.Q."/>
            <person name="Ren L.H."/>
            <person name="Zou R.J."/>
            <person name="Sun Y.Z."/>
            <person name="Liu X.J."/>
            <person name="Jiang F."/>
            <person name="Liu L.J."/>
        </authorList>
    </citation>
    <scope>NUCLEOTIDE SEQUENCE</scope>
    <source>
        <strain evidence="7">JR1</strain>
    </source>
</reference>
<evidence type="ECO:0000256" key="3">
    <source>
        <dbReference type="ARBA" id="ARBA00022692"/>
    </source>
</evidence>
<evidence type="ECO:0000313" key="8">
    <source>
        <dbReference type="Proteomes" id="UP000679220"/>
    </source>
</evidence>
<dbReference type="PANTHER" id="PTHR33931:SF2">
    <property type="entry name" value="HOLIN-LIKE PROTEIN CIDA"/>
    <property type="match status" value="1"/>
</dbReference>
<evidence type="ECO:0000256" key="5">
    <source>
        <dbReference type="ARBA" id="ARBA00023136"/>
    </source>
</evidence>
<evidence type="ECO:0000256" key="1">
    <source>
        <dbReference type="ARBA" id="ARBA00004651"/>
    </source>
</evidence>
<dbReference type="AlphaFoldDB" id="A0A941F669"/>
<keyword evidence="4 6" id="KW-1133">Transmembrane helix</keyword>
<protein>
    <submittedName>
        <fullName evidence="7">CidA/LrgA family protein</fullName>
    </submittedName>
</protein>
<organism evidence="7 8">
    <name type="scientific">Carboxylicivirga sediminis</name>
    <dbReference type="NCBI Taxonomy" id="2006564"/>
    <lineage>
        <taxon>Bacteria</taxon>
        <taxon>Pseudomonadati</taxon>
        <taxon>Bacteroidota</taxon>
        <taxon>Bacteroidia</taxon>
        <taxon>Marinilabiliales</taxon>
        <taxon>Marinilabiliaceae</taxon>
        <taxon>Carboxylicivirga</taxon>
    </lineage>
</organism>
<dbReference type="GO" id="GO:0005886">
    <property type="term" value="C:plasma membrane"/>
    <property type="evidence" value="ECO:0007669"/>
    <property type="project" value="UniProtKB-SubCell"/>
</dbReference>
<keyword evidence="2" id="KW-1003">Cell membrane</keyword>
<keyword evidence="3 6" id="KW-0812">Transmembrane</keyword>
<proteinExistence type="predicted"/>
<feature type="transmembrane region" description="Helical" evidence="6">
    <location>
        <begin position="59"/>
        <end position="81"/>
    </location>
</feature>
<comment type="subcellular location">
    <subcellularLocation>
        <location evidence="1">Cell membrane</location>
        <topology evidence="1">Multi-pass membrane protein</topology>
    </subcellularLocation>
</comment>
<sequence>MRIFRQLAIILSINFAGELLSKGLSLPLPGSIVGMLILLILLITGVVKEAHIAETANFFLEKMPFFFIPAGVSVMVAYQLIDGHLAGVIGTIVLSTLLVMVVSALVTQFIIKKKNND</sequence>
<evidence type="ECO:0000256" key="4">
    <source>
        <dbReference type="ARBA" id="ARBA00022989"/>
    </source>
</evidence>
<comment type="caution">
    <text evidence="7">The sequence shown here is derived from an EMBL/GenBank/DDBJ whole genome shotgun (WGS) entry which is preliminary data.</text>
</comment>
<evidence type="ECO:0000256" key="2">
    <source>
        <dbReference type="ARBA" id="ARBA00022475"/>
    </source>
</evidence>
<accession>A0A941F669</accession>
<name>A0A941F669_9BACT</name>
<keyword evidence="5 6" id="KW-0472">Membrane</keyword>
<dbReference type="Proteomes" id="UP000679220">
    <property type="component" value="Unassembled WGS sequence"/>
</dbReference>
<feature type="transmembrane region" description="Helical" evidence="6">
    <location>
        <begin position="87"/>
        <end position="111"/>
    </location>
</feature>
<gene>
    <name evidence="7" type="ORF">KDU71_16585</name>
</gene>
<evidence type="ECO:0000256" key="6">
    <source>
        <dbReference type="SAM" id="Phobius"/>
    </source>
</evidence>
<dbReference type="InterPro" id="IPR005538">
    <property type="entry name" value="LrgA/CidA"/>
</dbReference>